<dbReference type="PRINTS" id="PR00032">
    <property type="entry name" value="HTHARAC"/>
</dbReference>
<dbReference type="GO" id="GO:0000976">
    <property type="term" value="F:transcription cis-regulatory region binding"/>
    <property type="evidence" value="ECO:0007669"/>
    <property type="project" value="TreeGrafter"/>
</dbReference>
<evidence type="ECO:0000256" key="1">
    <source>
        <dbReference type="ARBA" id="ARBA00023015"/>
    </source>
</evidence>
<accession>A0A2P8F6F5</accession>
<name>A0A2P8F6F5_9RHOB</name>
<protein>
    <submittedName>
        <fullName evidence="5">AraC-like DNA-binding protein</fullName>
    </submittedName>
</protein>
<feature type="domain" description="HTH araC/xylS-type" evidence="4">
    <location>
        <begin position="247"/>
        <end position="345"/>
    </location>
</feature>
<dbReference type="GO" id="GO:0003700">
    <property type="term" value="F:DNA-binding transcription factor activity"/>
    <property type="evidence" value="ECO:0007669"/>
    <property type="project" value="InterPro"/>
</dbReference>
<dbReference type="EMBL" id="PYGJ01000019">
    <property type="protein sequence ID" value="PSL17285.1"/>
    <property type="molecule type" value="Genomic_DNA"/>
</dbReference>
<keyword evidence="2 5" id="KW-0238">DNA-binding</keyword>
<proteinExistence type="predicted"/>
<dbReference type="PROSITE" id="PS01124">
    <property type="entry name" value="HTH_ARAC_FAMILY_2"/>
    <property type="match status" value="1"/>
</dbReference>
<dbReference type="GO" id="GO:0005829">
    <property type="term" value="C:cytosol"/>
    <property type="evidence" value="ECO:0007669"/>
    <property type="project" value="TreeGrafter"/>
</dbReference>
<dbReference type="RefSeq" id="WP_165798956.1">
    <property type="nucleotide sequence ID" value="NZ_PYGJ01000019.1"/>
</dbReference>
<keyword evidence="6" id="KW-1185">Reference proteome</keyword>
<gene>
    <name evidence="5" type="ORF">CLV88_11956</name>
</gene>
<dbReference type="InterPro" id="IPR032687">
    <property type="entry name" value="AraC-type_N"/>
</dbReference>
<dbReference type="Gene3D" id="1.10.10.60">
    <property type="entry name" value="Homeodomain-like"/>
    <property type="match status" value="1"/>
</dbReference>
<comment type="caution">
    <text evidence="5">The sequence shown here is derived from an EMBL/GenBank/DDBJ whole genome shotgun (WGS) entry which is preliminary data.</text>
</comment>
<dbReference type="InterPro" id="IPR009057">
    <property type="entry name" value="Homeodomain-like_sf"/>
</dbReference>
<evidence type="ECO:0000313" key="6">
    <source>
        <dbReference type="Proteomes" id="UP000240418"/>
    </source>
</evidence>
<dbReference type="AlphaFoldDB" id="A0A2P8F6F5"/>
<dbReference type="Pfam" id="PF12833">
    <property type="entry name" value="HTH_18"/>
    <property type="match status" value="1"/>
</dbReference>
<dbReference type="InterPro" id="IPR018060">
    <property type="entry name" value="HTH_AraC"/>
</dbReference>
<dbReference type="PANTHER" id="PTHR47894:SF1">
    <property type="entry name" value="HTH-TYPE TRANSCRIPTIONAL REGULATOR VQSM"/>
    <property type="match status" value="1"/>
</dbReference>
<dbReference type="SMART" id="SM00342">
    <property type="entry name" value="HTH_ARAC"/>
    <property type="match status" value="1"/>
</dbReference>
<dbReference type="SUPFAM" id="SSF46689">
    <property type="entry name" value="Homeodomain-like"/>
    <property type="match status" value="1"/>
</dbReference>
<evidence type="ECO:0000259" key="4">
    <source>
        <dbReference type="PROSITE" id="PS01124"/>
    </source>
</evidence>
<dbReference type="Proteomes" id="UP000240418">
    <property type="component" value="Unassembled WGS sequence"/>
</dbReference>
<dbReference type="InterPro" id="IPR020449">
    <property type="entry name" value="Tscrpt_reg_AraC-type_HTH"/>
</dbReference>
<dbReference type="PANTHER" id="PTHR47894">
    <property type="entry name" value="HTH-TYPE TRANSCRIPTIONAL REGULATOR GADX"/>
    <property type="match status" value="1"/>
</dbReference>
<evidence type="ECO:0000256" key="2">
    <source>
        <dbReference type="ARBA" id="ARBA00023125"/>
    </source>
</evidence>
<keyword evidence="3" id="KW-0804">Transcription</keyword>
<organism evidence="5 6">
    <name type="scientific">Shimia abyssi</name>
    <dbReference type="NCBI Taxonomy" id="1662395"/>
    <lineage>
        <taxon>Bacteria</taxon>
        <taxon>Pseudomonadati</taxon>
        <taxon>Pseudomonadota</taxon>
        <taxon>Alphaproteobacteria</taxon>
        <taxon>Rhodobacterales</taxon>
        <taxon>Roseobacteraceae</taxon>
    </lineage>
</organism>
<sequence>MSQFILNLDREAQFVGASSMSEQPVPLMLNTLLRPFISELDRLGIPYAQLLERCGMKSQNFLLNEHYVTVRSSYKFVEECAEATNDKHFGFNLGSKAPLQSLANFELVDLSRSSLGDLLSALILDARRVNSSATYTITNDGEWVQVVGKRVFRPGKPPAQVDAFFAAYMRNAIRIYAGQRWSPELLTIWVCDPSVLPISQLNNTVVIKGDRMGARFRFPSTWMVQKAEEIIQRLDRTRREEREQFIADFRTLLSGQLGNQSLTMNTVAKDLSISPSTLRRELKRNDTSYSLVLTNMRLERAEHLLKESGISIAEIGKLVGFENPSSFARAFRSKSGQTPKEFRALNASER</sequence>
<reference evidence="5 6" key="1">
    <citation type="submission" date="2018-03" db="EMBL/GenBank/DDBJ databases">
        <title>Genomic Encyclopedia of Archaeal and Bacterial Type Strains, Phase II (KMG-II): from individual species to whole genera.</title>
        <authorList>
            <person name="Goeker M."/>
        </authorList>
    </citation>
    <scope>NUCLEOTIDE SEQUENCE [LARGE SCALE GENOMIC DNA]</scope>
    <source>
        <strain evidence="5 6">DSM 100673</strain>
    </source>
</reference>
<evidence type="ECO:0000313" key="5">
    <source>
        <dbReference type="EMBL" id="PSL17285.1"/>
    </source>
</evidence>
<keyword evidence="1" id="KW-0805">Transcription regulation</keyword>
<evidence type="ECO:0000256" key="3">
    <source>
        <dbReference type="ARBA" id="ARBA00023163"/>
    </source>
</evidence>
<dbReference type="Pfam" id="PF12625">
    <property type="entry name" value="Arabinose_bd"/>
    <property type="match status" value="1"/>
</dbReference>